<dbReference type="AlphaFoldDB" id="A0A1A9UVD2"/>
<evidence type="ECO:0000313" key="3">
    <source>
        <dbReference type="Proteomes" id="UP000078200"/>
    </source>
</evidence>
<evidence type="ECO:0000256" key="1">
    <source>
        <dbReference type="SAM" id="SignalP"/>
    </source>
</evidence>
<proteinExistence type="predicted"/>
<dbReference type="Gene3D" id="3.30.450.30">
    <property type="entry name" value="Dynein light chain 2a, cytoplasmic"/>
    <property type="match status" value="1"/>
</dbReference>
<organism evidence="2 3">
    <name type="scientific">Glossina austeni</name>
    <name type="common">Savannah tsetse fly</name>
    <dbReference type="NCBI Taxonomy" id="7395"/>
    <lineage>
        <taxon>Eukaryota</taxon>
        <taxon>Metazoa</taxon>
        <taxon>Ecdysozoa</taxon>
        <taxon>Arthropoda</taxon>
        <taxon>Hexapoda</taxon>
        <taxon>Insecta</taxon>
        <taxon>Pterygota</taxon>
        <taxon>Neoptera</taxon>
        <taxon>Endopterygota</taxon>
        <taxon>Diptera</taxon>
        <taxon>Brachycera</taxon>
        <taxon>Muscomorpha</taxon>
        <taxon>Hippoboscoidea</taxon>
        <taxon>Glossinidae</taxon>
        <taxon>Glossina</taxon>
    </lineage>
</organism>
<sequence>MNYEYLAFLLFPTFLLSTKAATSAEVILWHSTTTIIVRVSRHTIQDAAKHGPCKGLLSKVKMEQHLDKVLKEIVQQPETIGCLITNCQGLCLGDAIFVLLVFFRETAIHLKRRRSIVTELSAFHHIILLSISTMMCNNFYATNNYNINAGAFGQRMERTTADFFVHRSVELQKTDK</sequence>
<reference evidence="2" key="1">
    <citation type="submission" date="2020-05" db="UniProtKB">
        <authorList>
            <consortium name="EnsemblMetazoa"/>
        </authorList>
    </citation>
    <scope>IDENTIFICATION</scope>
    <source>
        <strain evidence="2">TTRI</strain>
    </source>
</reference>
<name>A0A1A9UVD2_GLOAU</name>
<dbReference type="VEuPathDB" id="VectorBase:GAUT016862"/>
<keyword evidence="3" id="KW-1185">Reference proteome</keyword>
<accession>A0A1A9UVD2</accession>
<dbReference type="EnsemblMetazoa" id="GAUT016862-RA">
    <property type="protein sequence ID" value="GAUT016862-PA"/>
    <property type="gene ID" value="GAUT016862"/>
</dbReference>
<dbReference type="GO" id="GO:0071986">
    <property type="term" value="C:Ragulator complex"/>
    <property type="evidence" value="ECO:0007669"/>
    <property type="project" value="InterPro"/>
</dbReference>
<evidence type="ECO:0000313" key="2">
    <source>
        <dbReference type="EnsemblMetazoa" id="GAUT016862-PA"/>
    </source>
</evidence>
<protein>
    <submittedName>
        <fullName evidence="2">Uncharacterized protein</fullName>
    </submittedName>
</protein>
<dbReference type="Pfam" id="PF16672">
    <property type="entry name" value="LAMTOR5"/>
    <property type="match status" value="1"/>
</dbReference>
<feature type="chain" id="PRO_5008398865" evidence="1">
    <location>
        <begin position="25"/>
        <end position="176"/>
    </location>
</feature>
<feature type="signal peptide" evidence="1">
    <location>
        <begin position="1"/>
        <end position="24"/>
    </location>
</feature>
<dbReference type="Proteomes" id="UP000078200">
    <property type="component" value="Unassembled WGS sequence"/>
</dbReference>
<keyword evidence="1" id="KW-0732">Signal</keyword>
<dbReference type="InterPro" id="IPR024135">
    <property type="entry name" value="LAMTOR5"/>
</dbReference>
<dbReference type="GO" id="GO:0043066">
    <property type="term" value="P:negative regulation of apoptotic process"/>
    <property type="evidence" value="ECO:0007669"/>
    <property type="project" value="InterPro"/>
</dbReference>
<dbReference type="STRING" id="7395.A0A1A9UVD2"/>